<evidence type="ECO:0000256" key="2">
    <source>
        <dbReference type="ARBA" id="ARBA00009748"/>
    </source>
</evidence>
<dbReference type="InterPro" id="IPR043325">
    <property type="entry name" value="LTSS"/>
</dbReference>
<evidence type="ECO:0000256" key="8">
    <source>
        <dbReference type="ARBA" id="ARBA00023288"/>
    </source>
</evidence>
<evidence type="ECO:0000256" key="1">
    <source>
        <dbReference type="ARBA" id="ARBA00004609"/>
    </source>
</evidence>
<dbReference type="PANTHER" id="PTHR33044">
    <property type="entry name" value="BIFUNCTIONAL INHIBITOR/LIPID-TRANSFER PROTEIN/SEED STORAGE 2S ALBUMIN SUPERFAMILY PROTEIN-RELATED"/>
    <property type="match status" value="1"/>
</dbReference>
<keyword evidence="13" id="KW-1185">Reference proteome</keyword>
<evidence type="ECO:0000256" key="5">
    <source>
        <dbReference type="ARBA" id="ARBA00022729"/>
    </source>
</evidence>
<feature type="compositionally biased region" description="Low complexity" evidence="9">
    <location>
        <begin position="79"/>
        <end position="96"/>
    </location>
</feature>
<keyword evidence="3" id="KW-1003">Cell membrane</keyword>
<evidence type="ECO:0000256" key="9">
    <source>
        <dbReference type="SAM" id="MobiDB-lite"/>
    </source>
</evidence>
<keyword evidence="6" id="KW-1015">Disulfide bond</keyword>
<comment type="subcellular location">
    <subcellularLocation>
        <location evidence="1">Cell membrane</location>
        <topology evidence="1">Lipid-anchor</topology>
        <topology evidence="1">GPI-anchor</topology>
    </subcellularLocation>
</comment>
<keyword evidence="5" id="KW-0732">Signal</keyword>
<evidence type="ECO:0000259" key="11">
    <source>
        <dbReference type="Pfam" id="PF14368"/>
    </source>
</evidence>
<feature type="transmembrane region" description="Helical" evidence="10">
    <location>
        <begin position="108"/>
        <end position="129"/>
    </location>
</feature>
<dbReference type="InterPro" id="IPR016140">
    <property type="entry name" value="Bifunc_inhib/LTP/seed_store"/>
</dbReference>
<dbReference type="AlphaFoldDB" id="A0AAD7LWM2"/>
<keyword evidence="4" id="KW-0336">GPI-anchor</keyword>
<keyword evidence="10" id="KW-0812">Transmembrane</keyword>
<dbReference type="KEGG" id="qsa:O6P43_015274"/>
<organism evidence="12 13">
    <name type="scientific">Quillaja saponaria</name>
    <name type="common">Soap bark tree</name>
    <dbReference type="NCBI Taxonomy" id="32244"/>
    <lineage>
        <taxon>Eukaryota</taxon>
        <taxon>Viridiplantae</taxon>
        <taxon>Streptophyta</taxon>
        <taxon>Embryophyta</taxon>
        <taxon>Tracheophyta</taxon>
        <taxon>Spermatophyta</taxon>
        <taxon>Magnoliopsida</taxon>
        <taxon>eudicotyledons</taxon>
        <taxon>Gunneridae</taxon>
        <taxon>Pentapetalae</taxon>
        <taxon>rosids</taxon>
        <taxon>fabids</taxon>
        <taxon>Fabales</taxon>
        <taxon>Quillajaceae</taxon>
        <taxon>Quillaja</taxon>
    </lineage>
</organism>
<evidence type="ECO:0000256" key="6">
    <source>
        <dbReference type="ARBA" id="ARBA00023157"/>
    </source>
</evidence>
<evidence type="ECO:0000313" key="12">
    <source>
        <dbReference type="EMBL" id="KAJ7965675.1"/>
    </source>
</evidence>
<feature type="region of interest" description="Disordered" evidence="9">
    <location>
        <begin position="74"/>
        <end position="102"/>
    </location>
</feature>
<comment type="caution">
    <text evidence="12">The sequence shown here is derived from an EMBL/GenBank/DDBJ whole genome shotgun (WGS) entry which is preliminary data.</text>
</comment>
<keyword evidence="7" id="KW-0325">Glycoprotein</keyword>
<keyword evidence="10" id="KW-0472">Membrane</keyword>
<dbReference type="GO" id="GO:0098552">
    <property type="term" value="C:side of membrane"/>
    <property type="evidence" value="ECO:0007669"/>
    <property type="project" value="UniProtKB-KW"/>
</dbReference>
<proteinExistence type="inferred from homology"/>
<evidence type="ECO:0000313" key="13">
    <source>
        <dbReference type="Proteomes" id="UP001163823"/>
    </source>
</evidence>
<evidence type="ECO:0000256" key="7">
    <source>
        <dbReference type="ARBA" id="ARBA00023180"/>
    </source>
</evidence>
<evidence type="ECO:0000256" key="4">
    <source>
        <dbReference type="ARBA" id="ARBA00022622"/>
    </source>
</evidence>
<sequence length="134" mass="13841">MGAKKQNQLLHVASGFKSVLKVNATCICEAIKSSAQLGIELNITRAANLHSACKVSASPLSKCGIISHYHTGTPAVHNPPKSSPKTAPSPKSGASSVPTPSPANAHGGAYSISASFLVFTSMLVIYFSCVSNLF</sequence>
<accession>A0AAD7LWM2</accession>
<dbReference type="InterPro" id="IPR036312">
    <property type="entry name" value="Bifun_inhib/LTP/seed_sf"/>
</dbReference>
<evidence type="ECO:0000256" key="3">
    <source>
        <dbReference type="ARBA" id="ARBA00022475"/>
    </source>
</evidence>
<dbReference type="SUPFAM" id="SSF47699">
    <property type="entry name" value="Bifunctional inhibitor/lipid-transfer protein/seed storage 2S albumin"/>
    <property type="match status" value="1"/>
</dbReference>
<reference evidence="12" key="1">
    <citation type="journal article" date="2023" name="Science">
        <title>Elucidation of the pathway for biosynthesis of saponin adjuvants from the soapbark tree.</title>
        <authorList>
            <person name="Reed J."/>
            <person name="Orme A."/>
            <person name="El-Demerdash A."/>
            <person name="Owen C."/>
            <person name="Martin L.B.B."/>
            <person name="Misra R.C."/>
            <person name="Kikuchi S."/>
            <person name="Rejzek M."/>
            <person name="Martin A.C."/>
            <person name="Harkess A."/>
            <person name="Leebens-Mack J."/>
            <person name="Louveau T."/>
            <person name="Stephenson M.J."/>
            <person name="Osbourn A."/>
        </authorList>
    </citation>
    <scope>NUCLEOTIDE SEQUENCE</scope>
    <source>
        <strain evidence="12">S10</strain>
    </source>
</reference>
<dbReference type="CDD" id="cd00010">
    <property type="entry name" value="AAI_LTSS"/>
    <property type="match status" value="1"/>
</dbReference>
<dbReference type="EMBL" id="JARAOO010000006">
    <property type="protein sequence ID" value="KAJ7965675.1"/>
    <property type="molecule type" value="Genomic_DNA"/>
</dbReference>
<dbReference type="Pfam" id="PF14368">
    <property type="entry name" value="LTP_2"/>
    <property type="match status" value="1"/>
</dbReference>
<evidence type="ECO:0000256" key="10">
    <source>
        <dbReference type="SAM" id="Phobius"/>
    </source>
</evidence>
<comment type="similarity">
    <text evidence="2">Belongs to the plant LTP family.</text>
</comment>
<feature type="domain" description="Bifunctional inhibitor/plant lipid transfer protein/seed storage helical" evidence="11">
    <location>
        <begin position="16"/>
        <end position="63"/>
    </location>
</feature>
<protein>
    <submittedName>
        <fullName evidence="12">Non-specific lipid-transfer protein-like protein</fullName>
    </submittedName>
</protein>
<keyword evidence="8" id="KW-0449">Lipoprotein</keyword>
<name>A0AAD7LWM2_QUISA</name>
<dbReference type="Proteomes" id="UP001163823">
    <property type="component" value="Chromosome 6"/>
</dbReference>
<keyword evidence="10" id="KW-1133">Transmembrane helix</keyword>
<dbReference type="GO" id="GO:0005886">
    <property type="term" value="C:plasma membrane"/>
    <property type="evidence" value="ECO:0007669"/>
    <property type="project" value="UniProtKB-SubCell"/>
</dbReference>
<gene>
    <name evidence="12" type="ORF">O6P43_015274</name>
</gene>